<evidence type="ECO:0000256" key="2">
    <source>
        <dbReference type="ARBA" id="ARBA00023295"/>
    </source>
</evidence>
<dbReference type="GO" id="GO:0005975">
    <property type="term" value="P:carbohydrate metabolic process"/>
    <property type="evidence" value="ECO:0007669"/>
    <property type="project" value="InterPro"/>
</dbReference>
<dbReference type="GO" id="GO:0004553">
    <property type="term" value="F:hydrolase activity, hydrolyzing O-glycosyl compounds"/>
    <property type="evidence" value="ECO:0007669"/>
    <property type="project" value="InterPro"/>
</dbReference>
<reference evidence="5" key="1">
    <citation type="journal article" date="2013" name="Environ. Microbiol.">
        <title>Microbiota from the distal guts of lean and obese adolescents exhibit partial functional redundancy besides clear differences in community structure.</title>
        <authorList>
            <person name="Ferrer M."/>
            <person name="Ruiz A."/>
            <person name="Lanza F."/>
            <person name="Haange S.B."/>
            <person name="Oberbach A."/>
            <person name="Till H."/>
            <person name="Bargiela R."/>
            <person name="Campoy C."/>
            <person name="Segura M.T."/>
            <person name="Richter M."/>
            <person name="von Bergen M."/>
            <person name="Seifert J."/>
            <person name="Suarez A."/>
        </authorList>
    </citation>
    <scope>NUCLEOTIDE SEQUENCE</scope>
</reference>
<feature type="domain" description="Beta-galactosidase galactose-binding" evidence="4">
    <location>
        <begin position="191"/>
        <end position="231"/>
    </location>
</feature>
<sequence length="232" mass="26534">MTEKYEKCKEVISRYNDINEVPLTTQIRRLEYGEIRCTAKTDLFSTLDSISDPVKSVYPLSFEELDCYYGYVLYRLHIRENEIVSTVRCENAADRVQGFRNGKYAFTAFAETIDEQFEIAEKSAGGTTDLLVENIGRVNFGTGLECQHKGVLGGIRINDHRQYGFEMFTLPLDENQLGRIDYNRGYNDGVPAFYKFEFEISEIADTFLDTDGFGKGVAFINGFNLGRFWNIG</sequence>
<name>K1TE16_9ZZZZ</name>
<dbReference type="InterPro" id="IPR048913">
    <property type="entry name" value="BetaGal_gal-bd"/>
</dbReference>
<dbReference type="Gene3D" id="2.60.120.260">
    <property type="entry name" value="Galactose-binding domain-like"/>
    <property type="match status" value="2"/>
</dbReference>
<evidence type="ECO:0000256" key="1">
    <source>
        <dbReference type="ARBA" id="ARBA00022801"/>
    </source>
</evidence>
<proteinExistence type="predicted"/>
<keyword evidence="2" id="KW-0326">Glycosidase</keyword>
<accession>K1TE16</accession>
<gene>
    <name evidence="5" type="ORF">LEA_10232</name>
</gene>
<organism evidence="5">
    <name type="scientific">human gut metagenome</name>
    <dbReference type="NCBI Taxonomy" id="408170"/>
    <lineage>
        <taxon>unclassified sequences</taxon>
        <taxon>metagenomes</taxon>
        <taxon>organismal metagenomes</taxon>
    </lineage>
</organism>
<dbReference type="InterPro" id="IPR008979">
    <property type="entry name" value="Galactose-bd-like_sf"/>
</dbReference>
<protein>
    <submittedName>
        <fullName evidence="5">Beta-galactosidase 3</fullName>
    </submittedName>
</protein>
<feature type="non-terminal residue" evidence="5">
    <location>
        <position position="232"/>
    </location>
</feature>
<dbReference type="AlphaFoldDB" id="K1TE16"/>
<feature type="domain" description="Beta-galactosidase 1-like first all-beta" evidence="3">
    <location>
        <begin position="59"/>
        <end position="170"/>
    </location>
</feature>
<dbReference type="EMBL" id="AJWY01006883">
    <property type="protein sequence ID" value="EKC65609.1"/>
    <property type="molecule type" value="Genomic_DNA"/>
</dbReference>
<dbReference type="InterPro" id="IPR048912">
    <property type="entry name" value="BetaGal1-like_ABD1"/>
</dbReference>
<dbReference type="Pfam" id="PF21317">
    <property type="entry name" value="BetaGal_ABD_1"/>
    <property type="match status" value="1"/>
</dbReference>
<dbReference type="PANTHER" id="PTHR23421">
    <property type="entry name" value="BETA-GALACTOSIDASE RELATED"/>
    <property type="match status" value="1"/>
</dbReference>
<dbReference type="SUPFAM" id="SSF49785">
    <property type="entry name" value="Galactose-binding domain-like"/>
    <property type="match status" value="1"/>
</dbReference>
<comment type="caution">
    <text evidence="5">The sequence shown here is derived from an EMBL/GenBank/DDBJ whole genome shotgun (WGS) entry which is preliminary data.</text>
</comment>
<dbReference type="InterPro" id="IPR001944">
    <property type="entry name" value="Glycoside_Hdrlase_35"/>
</dbReference>
<dbReference type="Pfam" id="PF21467">
    <property type="entry name" value="BetaGal_gal-bd"/>
    <property type="match status" value="1"/>
</dbReference>
<evidence type="ECO:0000259" key="3">
    <source>
        <dbReference type="Pfam" id="PF21317"/>
    </source>
</evidence>
<evidence type="ECO:0000313" key="5">
    <source>
        <dbReference type="EMBL" id="EKC65609.1"/>
    </source>
</evidence>
<evidence type="ECO:0000259" key="4">
    <source>
        <dbReference type="Pfam" id="PF21467"/>
    </source>
</evidence>
<keyword evidence="1" id="KW-0378">Hydrolase</keyword>